<keyword evidence="3" id="KW-1185">Reference proteome</keyword>
<sequence length="92" mass="10219">MSCNKCGKLTIAHESEASGPNLALALKLFNNTAKTVSSESPFEKRDRPQPAIRAPSNAQQRSYKFYGDNILSDTERETRISQNISFLGPAFR</sequence>
<gene>
    <name evidence="2" type="ORF">EVAR_27227_1</name>
</gene>
<feature type="region of interest" description="Disordered" evidence="1">
    <location>
        <begin position="37"/>
        <end position="58"/>
    </location>
</feature>
<evidence type="ECO:0000256" key="1">
    <source>
        <dbReference type="SAM" id="MobiDB-lite"/>
    </source>
</evidence>
<dbReference type="Proteomes" id="UP000299102">
    <property type="component" value="Unassembled WGS sequence"/>
</dbReference>
<protein>
    <submittedName>
        <fullName evidence="2">Uncharacterized protein</fullName>
    </submittedName>
</protein>
<organism evidence="2 3">
    <name type="scientific">Eumeta variegata</name>
    <name type="common">Bagworm moth</name>
    <name type="synonym">Eumeta japonica</name>
    <dbReference type="NCBI Taxonomy" id="151549"/>
    <lineage>
        <taxon>Eukaryota</taxon>
        <taxon>Metazoa</taxon>
        <taxon>Ecdysozoa</taxon>
        <taxon>Arthropoda</taxon>
        <taxon>Hexapoda</taxon>
        <taxon>Insecta</taxon>
        <taxon>Pterygota</taxon>
        <taxon>Neoptera</taxon>
        <taxon>Endopterygota</taxon>
        <taxon>Lepidoptera</taxon>
        <taxon>Glossata</taxon>
        <taxon>Ditrysia</taxon>
        <taxon>Tineoidea</taxon>
        <taxon>Psychidae</taxon>
        <taxon>Oiketicinae</taxon>
        <taxon>Eumeta</taxon>
    </lineage>
</organism>
<evidence type="ECO:0000313" key="2">
    <source>
        <dbReference type="EMBL" id="GBP42874.1"/>
    </source>
</evidence>
<accession>A0A4C1VY68</accession>
<name>A0A4C1VY68_EUMVA</name>
<evidence type="ECO:0000313" key="3">
    <source>
        <dbReference type="Proteomes" id="UP000299102"/>
    </source>
</evidence>
<comment type="caution">
    <text evidence="2">The sequence shown here is derived from an EMBL/GenBank/DDBJ whole genome shotgun (WGS) entry which is preliminary data.</text>
</comment>
<reference evidence="2 3" key="1">
    <citation type="journal article" date="2019" name="Commun. Biol.">
        <title>The bagworm genome reveals a unique fibroin gene that provides high tensile strength.</title>
        <authorList>
            <person name="Kono N."/>
            <person name="Nakamura H."/>
            <person name="Ohtoshi R."/>
            <person name="Tomita M."/>
            <person name="Numata K."/>
            <person name="Arakawa K."/>
        </authorList>
    </citation>
    <scope>NUCLEOTIDE SEQUENCE [LARGE SCALE GENOMIC DNA]</scope>
</reference>
<dbReference type="EMBL" id="BGZK01000425">
    <property type="protein sequence ID" value="GBP42874.1"/>
    <property type="molecule type" value="Genomic_DNA"/>
</dbReference>
<proteinExistence type="predicted"/>
<dbReference type="AlphaFoldDB" id="A0A4C1VY68"/>